<feature type="coiled-coil region" evidence="1">
    <location>
        <begin position="80"/>
        <end position="164"/>
    </location>
</feature>
<protein>
    <submittedName>
        <fullName evidence="2">Uncharacterized protein</fullName>
    </submittedName>
</protein>
<gene>
    <name evidence="2" type="ORF">P170DRAFT_470583</name>
</gene>
<dbReference type="GeneID" id="36560471"/>
<dbReference type="AlphaFoldDB" id="A0A2I2GQL0"/>
<organism evidence="2 3">
    <name type="scientific">Aspergillus steynii IBT 23096</name>
    <dbReference type="NCBI Taxonomy" id="1392250"/>
    <lineage>
        <taxon>Eukaryota</taxon>
        <taxon>Fungi</taxon>
        <taxon>Dikarya</taxon>
        <taxon>Ascomycota</taxon>
        <taxon>Pezizomycotina</taxon>
        <taxon>Eurotiomycetes</taxon>
        <taxon>Eurotiomycetidae</taxon>
        <taxon>Eurotiales</taxon>
        <taxon>Aspergillaceae</taxon>
        <taxon>Aspergillus</taxon>
        <taxon>Aspergillus subgen. Circumdati</taxon>
    </lineage>
</organism>
<comment type="caution">
    <text evidence="2">The sequence shown here is derived from an EMBL/GenBank/DDBJ whole genome shotgun (WGS) entry which is preliminary data.</text>
</comment>
<evidence type="ECO:0000256" key="1">
    <source>
        <dbReference type="SAM" id="Coils"/>
    </source>
</evidence>
<dbReference type="Proteomes" id="UP000234275">
    <property type="component" value="Unassembled WGS sequence"/>
</dbReference>
<evidence type="ECO:0000313" key="3">
    <source>
        <dbReference type="Proteomes" id="UP000234275"/>
    </source>
</evidence>
<reference evidence="2 3" key="1">
    <citation type="submission" date="2016-12" db="EMBL/GenBank/DDBJ databases">
        <title>The genomes of Aspergillus section Nigri reveals drivers in fungal speciation.</title>
        <authorList>
            <consortium name="DOE Joint Genome Institute"/>
            <person name="Vesth T.C."/>
            <person name="Nybo J."/>
            <person name="Theobald S."/>
            <person name="Brandl J."/>
            <person name="Frisvad J.C."/>
            <person name="Nielsen K.F."/>
            <person name="Lyhne E.K."/>
            <person name="Kogle M.E."/>
            <person name="Kuo A."/>
            <person name="Riley R."/>
            <person name="Clum A."/>
            <person name="Nolan M."/>
            <person name="Lipzen A."/>
            <person name="Salamov A."/>
            <person name="Henrissat B."/>
            <person name="Wiebenga A."/>
            <person name="De Vries R.P."/>
            <person name="Grigoriev I.V."/>
            <person name="Mortensen U.H."/>
            <person name="Andersen M.R."/>
            <person name="Baker S.E."/>
        </authorList>
    </citation>
    <scope>NUCLEOTIDE SEQUENCE [LARGE SCALE GENOMIC DNA]</scope>
    <source>
        <strain evidence="2 3">IBT 23096</strain>
    </source>
</reference>
<name>A0A2I2GQL0_9EURO</name>
<keyword evidence="1" id="KW-0175">Coiled coil</keyword>
<dbReference type="VEuPathDB" id="FungiDB:P170DRAFT_470583"/>
<proteinExistence type="predicted"/>
<accession>A0A2I2GQL0</accession>
<dbReference type="OrthoDB" id="4501024at2759"/>
<keyword evidence="3" id="KW-1185">Reference proteome</keyword>
<dbReference type="RefSeq" id="XP_024710469.1">
    <property type="nucleotide sequence ID" value="XM_024852773.1"/>
</dbReference>
<sequence>MTPHESQEVQEQLKRESLALCEENKYLKSRLDASDQARSVNGETIRQLKSVVVRCRGDNLRLQRRAKEVYRKHLIDSTRIRDLEKQIKDHYRDHENLQNQEKARQLLDATKIQRLETEATKHRQDNQLLREQMEDRHSLDSEKIRQLTSLLDQAREEAGKTEEAHRGKLYELYNMINSLQIGPAQLNDEQITQRMREVGHDLDSWIRLNFKDNQKPATLAQKESGSQFPCNSLQLQAWIQGSVTQLIHDHILAPRHFGLVNNSLGRFIDDLKEGIKKNHSDERALRTWQAITCDFIDVATKHDREYIIQWIVNINEEHFKML</sequence>
<dbReference type="EMBL" id="MSFO01000001">
    <property type="protein sequence ID" value="PLB55167.1"/>
    <property type="molecule type" value="Genomic_DNA"/>
</dbReference>
<evidence type="ECO:0000313" key="2">
    <source>
        <dbReference type="EMBL" id="PLB55167.1"/>
    </source>
</evidence>